<evidence type="ECO:0000313" key="5">
    <source>
        <dbReference type="Proteomes" id="UP000829196"/>
    </source>
</evidence>
<comment type="similarity">
    <text evidence="1">Belongs to the TIM50 family.</text>
</comment>
<evidence type="ECO:0000256" key="2">
    <source>
        <dbReference type="SAM" id="MobiDB-lite"/>
    </source>
</evidence>
<sequence length="531" mass="59935">MEASDCSAPICERASRKRSKKKKRVFPLTKSLKHSCNTTISFDCSGVPFPVDKIDTPLQFSKTIPSEREMNPSNQTRFRRSRRRKAKSRVSKIVDDHAAPVRVAQHCFTSLDQNRKASFLPTSSPSKEPFSASFEAGGSCEIPSSEKVDSALDNGKITNIRHYTRSRKRGKGGHCVAQHMAHSLLQPQSDFSSSAIQIPERGNYSENADGIRLPAANKLVLSAEKEKYSLINAAFDDSKNVCIPSEVNKDSPNCSDIGKHGKKINKARRQDMKCLRNEVHENHRADTASLPDRIIYKVEKALRNPFRKKLLVLDLNGILCDVVFGSHGSCLPYKRVNMKSVFKRPFLDDFLTFCFERFVVGIWSSRNKNNIIGVINYIMGDSEDRLLFCWDQSKCTVTGFNTIENSHKPLVLKELIKLWDKEEASLPWDKGEYSPSNTLLVDDSPYKALCNPPHTAIFPFPYDFRDEDDNGLGPGGAIRLYLESIASAEDVQKHVKKHSFGQKAITSKDKMWSFYEKIIDKNNSMALSRQS</sequence>
<comment type="function">
    <text evidence="1">Essential component of the TIM23 complex, a complex that mediates the translocation of transit peptide-containing proteins across the mitochondrial inner membrane.</text>
</comment>
<comment type="caution">
    <text evidence="4">The sequence shown here is derived from an EMBL/GenBank/DDBJ whole genome shotgun (WGS) entry which is preliminary data.</text>
</comment>
<proteinExistence type="inferred from homology"/>
<dbReference type="GO" id="GO:0005744">
    <property type="term" value="C:TIM23 mitochondrial import inner membrane translocase complex"/>
    <property type="evidence" value="ECO:0007669"/>
    <property type="project" value="UniProtKB-UniRule"/>
</dbReference>
<comment type="subunit">
    <text evidence="1">Component of the TIM23 complex.</text>
</comment>
<protein>
    <recommendedName>
        <fullName evidence="1">Mitochondrial import inner membrane translocase subunit TIM50</fullName>
    </recommendedName>
</protein>
<feature type="compositionally biased region" description="Basic residues" evidence="2">
    <location>
        <begin position="77"/>
        <end position="87"/>
    </location>
</feature>
<accession>A0A8T3C0T9</accession>
<feature type="region of interest" description="Disordered" evidence="2">
    <location>
        <begin position="66"/>
        <end position="87"/>
    </location>
</feature>
<dbReference type="Gene3D" id="3.40.50.1000">
    <property type="entry name" value="HAD superfamily/HAD-like"/>
    <property type="match status" value="1"/>
</dbReference>
<evidence type="ECO:0000259" key="3">
    <source>
        <dbReference type="PROSITE" id="PS50969"/>
    </source>
</evidence>
<keyword evidence="1" id="KW-0809">Transit peptide</keyword>
<evidence type="ECO:0000256" key="1">
    <source>
        <dbReference type="RuleBase" id="RU365079"/>
    </source>
</evidence>
<name>A0A8T3C0T9_DENNO</name>
<dbReference type="GO" id="GO:0015031">
    <property type="term" value="P:protein transport"/>
    <property type="evidence" value="ECO:0007669"/>
    <property type="project" value="UniProtKB-KW"/>
</dbReference>
<dbReference type="InterPro" id="IPR036412">
    <property type="entry name" value="HAD-like_sf"/>
</dbReference>
<dbReference type="PANTHER" id="PTHR12210">
    <property type="entry name" value="DULLARD PROTEIN PHOSPHATASE"/>
    <property type="match status" value="1"/>
</dbReference>
<dbReference type="EMBL" id="JAGYWB010000004">
    <property type="protein sequence ID" value="KAI0525176.1"/>
    <property type="molecule type" value="Genomic_DNA"/>
</dbReference>
<keyword evidence="1" id="KW-0496">Mitochondrion</keyword>
<keyword evidence="1" id="KW-0813">Transport</keyword>
<gene>
    <name evidence="4" type="ORF">KFK09_004568</name>
</gene>
<keyword evidence="5" id="KW-1185">Reference proteome</keyword>
<feature type="domain" description="FCP1 homology" evidence="3">
    <location>
        <begin position="304"/>
        <end position="485"/>
    </location>
</feature>
<dbReference type="SMR" id="A0A8T3C0T9"/>
<dbReference type="Proteomes" id="UP000829196">
    <property type="component" value="Unassembled WGS sequence"/>
</dbReference>
<dbReference type="SMART" id="SM00577">
    <property type="entry name" value="CPDc"/>
    <property type="match status" value="1"/>
</dbReference>
<keyword evidence="1" id="KW-0653">Protein transport</keyword>
<dbReference type="PROSITE" id="PS50969">
    <property type="entry name" value="FCP1"/>
    <property type="match status" value="1"/>
</dbReference>
<dbReference type="Pfam" id="PF03031">
    <property type="entry name" value="NIF"/>
    <property type="match status" value="1"/>
</dbReference>
<dbReference type="SUPFAM" id="SSF56784">
    <property type="entry name" value="HAD-like"/>
    <property type="match status" value="1"/>
</dbReference>
<dbReference type="InterPro" id="IPR023214">
    <property type="entry name" value="HAD_sf"/>
</dbReference>
<comment type="subcellular location">
    <subcellularLocation>
        <location evidence="1">Mitochondrion inner membrane</location>
        <topology evidence="1">Single-pass membrane protein</topology>
    </subcellularLocation>
</comment>
<evidence type="ECO:0000313" key="4">
    <source>
        <dbReference type="EMBL" id="KAI0525176.1"/>
    </source>
</evidence>
<dbReference type="AlphaFoldDB" id="A0A8T3C0T9"/>
<dbReference type="InterPro" id="IPR004274">
    <property type="entry name" value="FCP1_dom"/>
</dbReference>
<dbReference type="OrthoDB" id="1711508at2759"/>
<keyword evidence="1" id="KW-0811">Translocation</keyword>
<reference evidence="4" key="1">
    <citation type="journal article" date="2022" name="Front. Genet.">
        <title>Chromosome-Scale Assembly of the Dendrobium nobile Genome Provides Insights Into the Molecular Mechanism of the Biosynthesis of the Medicinal Active Ingredient of Dendrobium.</title>
        <authorList>
            <person name="Xu Q."/>
            <person name="Niu S.-C."/>
            <person name="Li K.-L."/>
            <person name="Zheng P.-J."/>
            <person name="Zhang X.-J."/>
            <person name="Jia Y."/>
            <person name="Liu Y."/>
            <person name="Niu Y.-X."/>
            <person name="Yu L.-H."/>
            <person name="Chen D.-F."/>
            <person name="Zhang G.-Q."/>
        </authorList>
    </citation>
    <scope>NUCLEOTIDE SEQUENCE</scope>
    <source>
        <tissue evidence="4">Leaf</tissue>
    </source>
</reference>
<dbReference type="InterPro" id="IPR050365">
    <property type="entry name" value="TIM50"/>
</dbReference>
<organism evidence="4 5">
    <name type="scientific">Dendrobium nobile</name>
    <name type="common">Orchid</name>
    <dbReference type="NCBI Taxonomy" id="94219"/>
    <lineage>
        <taxon>Eukaryota</taxon>
        <taxon>Viridiplantae</taxon>
        <taxon>Streptophyta</taxon>
        <taxon>Embryophyta</taxon>
        <taxon>Tracheophyta</taxon>
        <taxon>Spermatophyta</taxon>
        <taxon>Magnoliopsida</taxon>
        <taxon>Liliopsida</taxon>
        <taxon>Asparagales</taxon>
        <taxon>Orchidaceae</taxon>
        <taxon>Epidendroideae</taxon>
        <taxon>Malaxideae</taxon>
        <taxon>Dendrobiinae</taxon>
        <taxon>Dendrobium</taxon>
    </lineage>
</organism>